<dbReference type="AlphaFoldDB" id="A0AAN7NDZ2"/>
<dbReference type="GO" id="GO:0007508">
    <property type="term" value="P:larval heart development"/>
    <property type="evidence" value="ECO:0007669"/>
    <property type="project" value="TreeGrafter"/>
</dbReference>
<name>A0AAN7NDZ2_MYCAM</name>
<keyword evidence="2" id="KW-1185">Reference proteome</keyword>
<evidence type="ECO:0000313" key="1">
    <source>
        <dbReference type="EMBL" id="KAK4826063.1"/>
    </source>
</evidence>
<sequence>MPDVWKKHITAIFKKGNTGKCRPISFVLGPGKVMEQILLEIISSHMKVTKMIGRSQHRLFKGKSWLTNLTSSDEMPGSGDKGRARSQALGLKNLFQGTVFPLHNINIPPNQDEEVDEAFYEQLAEVSQSLALVLMGDFNVPDVCWKHSTAERKQSRRFLECVEDNFLTQLGSDPGEVPCLTCCLQTEKDWWEMWWLEAVLGLATMI</sequence>
<proteinExistence type="predicted"/>
<evidence type="ECO:0008006" key="3">
    <source>
        <dbReference type="Google" id="ProtNLM"/>
    </source>
</evidence>
<dbReference type="GO" id="GO:0061343">
    <property type="term" value="P:cell adhesion involved in heart morphogenesis"/>
    <property type="evidence" value="ECO:0007669"/>
    <property type="project" value="TreeGrafter"/>
</dbReference>
<dbReference type="EMBL" id="JAUNZN010000002">
    <property type="protein sequence ID" value="KAK4826063.1"/>
    <property type="molecule type" value="Genomic_DNA"/>
</dbReference>
<comment type="caution">
    <text evidence="1">The sequence shown here is derived from an EMBL/GenBank/DDBJ whole genome shotgun (WGS) entry which is preliminary data.</text>
</comment>
<dbReference type="PANTHER" id="PTHR33395">
    <property type="entry name" value="TRANSCRIPTASE, PUTATIVE-RELATED-RELATED"/>
    <property type="match status" value="1"/>
</dbReference>
<dbReference type="PANTHER" id="PTHR33395:SF22">
    <property type="entry name" value="REVERSE TRANSCRIPTASE DOMAIN-CONTAINING PROTEIN"/>
    <property type="match status" value="1"/>
</dbReference>
<dbReference type="SUPFAM" id="SSF56219">
    <property type="entry name" value="DNase I-like"/>
    <property type="match status" value="1"/>
</dbReference>
<organism evidence="1 2">
    <name type="scientific">Mycteria americana</name>
    <name type="common">Wood stork</name>
    <dbReference type="NCBI Taxonomy" id="33587"/>
    <lineage>
        <taxon>Eukaryota</taxon>
        <taxon>Metazoa</taxon>
        <taxon>Chordata</taxon>
        <taxon>Craniata</taxon>
        <taxon>Vertebrata</taxon>
        <taxon>Euteleostomi</taxon>
        <taxon>Archelosauria</taxon>
        <taxon>Archosauria</taxon>
        <taxon>Dinosauria</taxon>
        <taxon>Saurischia</taxon>
        <taxon>Theropoda</taxon>
        <taxon>Coelurosauria</taxon>
        <taxon>Aves</taxon>
        <taxon>Neognathae</taxon>
        <taxon>Neoaves</taxon>
        <taxon>Aequornithes</taxon>
        <taxon>Ciconiiformes</taxon>
        <taxon>Ciconiidae</taxon>
        <taxon>Mycteria</taxon>
    </lineage>
</organism>
<accession>A0AAN7NDZ2</accession>
<dbReference type="GO" id="GO:0031012">
    <property type="term" value="C:extracellular matrix"/>
    <property type="evidence" value="ECO:0007669"/>
    <property type="project" value="TreeGrafter"/>
</dbReference>
<gene>
    <name evidence="1" type="ORF">QYF61_005022</name>
</gene>
<protein>
    <recommendedName>
        <fullName evidence="3">Endonuclease/exonuclease/phosphatase domain-containing protein</fullName>
    </recommendedName>
</protein>
<reference evidence="1 2" key="1">
    <citation type="journal article" date="2023" name="J. Hered.">
        <title>Chromosome-level genome of the wood stork (Mycteria americana) provides insight into avian chromosome evolution.</title>
        <authorList>
            <person name="Flamio R. Jr."/>
            <person name="Ramstad K.M."/>
        </authorList>
    </citation>
    <scope>NUCLEOTIDE SEQUENCE [LARGE SCALE GENOMIC DNA]</scope>
    <source>
        <strain evidence="1">JAX WOST 10</strain>
    </source>
</reference>
<dbReference type="Proteomes" id="UP001333110">
    <property type="component" value="Unassembled WGS sequence"/>
</dbReference>
<dbReference type="InterPro" id="IPR036691">
    <property type="entry name" value="Endo/exonu/phosph_ase_sf"/>
</dbReference>
<dbReference type="Gene3D" id="3.60.10.10">
    <property type="entry name" value="Endonuclease/exonuclease/phosphatase"/>
    <property type="match status" value="1"/>
</dbReference>
<evidence type="ECO:0000313" key="2">
    <source>
        <dbReference type="Proteomes" id="UP001333110"/>
    </source>
</evidence>